<feature type="signal peptide" evidence="4">
    <location>
        <begin position="1"/>
        <end position="25"/>
    </location>
</feature>
<sequence>MKTEKLKIGALAAVGLLLLSGCATAGAEAEPVSGESWSAPALLTNCKSPKVDPRGCTGPNTPGTYTSLNRSEITKPWRICSVLPHLKDPTWVGMNYGQATQARQLGVSLTTTDAGGYENVAQQVTQVEDCVSSGANAMLLSAVSNESLNPAIAKAKKQGVAVVDVGNGVSSPEVDARVLQDYVDMGKMIGTHLAALKKPLKVALLPGPAGAGWTERSRKGFEAAVAGSAVEVVDVKYGDTGKEVQLKLVEDTLSANPGIDAIVGTAITMEVAATLLAEQGKAEDIGLYGTYVTPQAVELIKRGQAKCAPSEQSSQIGKISVDLAVRTLENKPLDKEIQRYAPEPLLICGPKEDGYDNSAKFDASGSFAPQGWSPAFNVEAGK</sequence>
<comment type="caution">
    <text evidence="6">The sequence shown here is derived from an EMBL/GenBank/DDBJ whole genome shotgun (WGS) entry which is preliminary data.</text>
</comment>
<organism evidence="6 7">
    <name type="scientific">Arthrobacter globiformis</name>
    <dbReference type="NCBI Taxonomy" id="1665"/>
    <lineage>
        <taxon>Bacteria</taxon>
        <taxon>Bacillati</taxon>
        <taxon>Actinomycetota</taxon>
        <taxon>Actinomycetes</taxon>
        <taxon>Micrococcales</taxon>
        <taxon>Micrococcaceae</taxon>
        <taxon>Arthrobacter</taxon>
    </lineage>
</organism>
<dbReference type="Pfam" id="PF13407">
    <property type="entry name" value="Peripla_BP_4"/>
    <property type="match status" value="1"/>
</dbReference>
<name>A0A328HEX4_ARTGO</name>
<proteinExistence type="inferred from homology"/>
<dbReference type="AlphaFoldDB" id="A0A328HEX4"/>
<dbReference type="PROSITE" id="PS51257">
    <property type="entry name" value="PROKAR_LIPOPROTEIN"/>
    <property type="match status" value="1"/>
</dbReference>
<gene>
    <name evidence="6" type="ORF">DBZ45_13745</name>
</gene>
<evidence type="ECO:0000256" key="3">
    <source>
        <dbReference type="ARBA" id="ARBA00022729"/>
    </source>
</evidence>
<accession>A0A328HEX4</accession>
<dbReference type="GO" id="GO:0030246">
    <property type="term" value="F:carbohydrate binding"/>
    <property type="evidence" value="ECO:0007669"/>
    <property type="project" value="UniProtKB-ARBA"/>
</dbReference>
<dbReference type="InterPro" id="IPR025997">
    <property type="entry name" value="SBP_2_dom"/>
</dbReference>
<reference evidence="6 7" key="1">
    <citation type="submission" date="2018-04" db="EMBL/GenBank/DDBJ databases">
        <title>Bacteria isolated from cave deposits of Manipur.</title>
        <authorList>
            <person name="Sahoo D."/>
            <person name="Sarangthem I."/>
            <person name="Nandeibam J."/>
        </authorList>
    </citation>
    <scope>NUCLEOTIDE SEQUENCE [LARGE SCALE GENOMIC DNA]</scope>
    <source>
        <strain evidence="7">mrc11</strain>
    </source>
</reference>
<keyword evidence="3 4" id="KW-0732">Signal</keyword>
<protein>
    <submittedName>
        <fullName evidence="6">TMAO reductase system periplasmic protein TorT</fullName>
    </submittedName>
</protein>
<dbReference type="NCBIfam" id="NF008185">
    <property type="entry name" value="PRK10936.1"/>
    <property type="match status" value="1"/>
</dbReference>
<dbReference type="Proteomes" id="UP000249166">
    <property type="component" value="Unassembled WGS sequence"/>
</dbReference>
<feature type="chain" id="PRO_5038840804" evidence="4">
    <location>
        <begin position="26"/>
        <end position="382"/>
    </location>
</feature>
<evidence type="ECO:0000256" key="1">
    <source>
        <dbReference type="ARBA" id="ARBA00004196"/>
    </source>
</evidence>
<dbReference type="GO" id="GO:0030313">
    <property type="term" value="C:cell envelope"/>
    <property type="evidence" value="ECO:0007669"/>
    <property type="project" value="UniProtKB-SubCell"/>
</dbReference>
<dbReference type="PANTHER" id="PTHR46847">
    <property type="entry name" value="D-ALLOSE-BINDING PERIPLASMIC PROTEIN-RELATED"/>
    <property type="match status" value="1"/>
</dbReference>
<evidence type="ECO:0000313" key="7">
    <source>
        <dbReference type="Proteomes" id="UP000249166"/>
    </source>
</evidence>
<evidence type="ECO:0000259" key="5">
    <source>
        <dbReference type="Pfam" id="PF13407"/>
    </source>
</evidence>
<evidence type="ECO:0000256" key="4">
    <source>
        <dbReference type="SAM" id="SignalP"/>
    </source>
</evidence>
<dbReference type="CDD" id="cd06306">
    <property type="entry name" value="PBP1_TorT-like"/>
    <property type="match status" value="1"/>
</dbReference>
<dbReference type="InterPro" id="IPR028082">
    <property type="entry name" value="Peripla_BP_I"/>
</dbReference>
<dbReference type="OrthoDB" id="9773673at2"/>
<comment type="similarity">
    <text evidence="2">Belongs to the bacterial solute-binding protein 2 family.</text>
</comment>
<dbReference type="RefSeq" id="WP_111904447.1">
    <property type="nucleotide sequence ID" value="NZ_QLNP01000088.1"/>
</dbReference>
<feature type="domain" description="Periplasmic binding protein" evidence="5">
    <location>
        <begin position="82"/>
        <end position="331"/>
    </location>
</feature>
<dbReference type="SUPFAM" id="SSF53822">
    <property type="entry name" value="Periplasmic binding protein-like I"/>
    <property type="match status" value="1"/>
</dbReference>
<dbReference type="Gene3D" id="3.40.50.2300">
    <property type="match status" value="2"/>
</dbReference>
<evidence type="ECO:0000256" key="2">
    <source>
        <dbReference type="ARBA" id="ARBA00007639"/>
    </source>
</evidence>
<evidence type="ECO:0000313" key="6">
    <source>
        <dbReference type="EMBL" id="RAM36704.1"/>
    </source>
</evidence>
<dbReference type="PANTHER" id="PTHR46847:SF1">
    <property type="entry name" value="D-ALLOSE-BINDING PERIPLASMIC PROTEIN-RELATED"/>
    <property type="match status" value="1"/>
</dbReference>
<dbReference type="EMBL" id="QLNP01000088">
    <property type="protein sequence ID" value="RAM36704.1"/>
    <property type="molecule type" value="Genomic_DNA"/>
</dbReference>
<comment type="subcellular location">
    <subcellularLocation>
        <location evidence="1">Cell envelope</location>
    </subcellularLocation>
</comment>